<dbReference type="EMBL" id="AP012029">
    <property type="protein sequence ID" value="BAJ62847.1"/>
    <property type="molecule type" value="Genomic_DNA"/>
</dbReference>
<dbReference type="eggNOG" id="COG3664">
    <property type="taxonomic scope" value="Bacteria"/>
</dbReference>
<keyword evidence="3 6" id="KW-0326">Glycosidase</keyword>
<dbReference type="InterPro" id="IPR049166">
    <property type="entry name" value="GH39_cat"/>
</dbReference>
<dbReference type="KEGG" id="atm:ANT_08130"/>
<proteinExistence type="inferred from homology"/>
<dbReference type="GO" id="GO:0005975">
    <property type="term" value="P:carbohydrate metabolic process"/>
    <property type="evidence" value="ECO:0007669"/>
    <property type="project" value="InterPro"/>
</dbReference>
<reference evidence="6 7" key="1">
    <citation type="submission" date="2010-12" db="EMBL/GenBank/DDBJ databases">
        <title>Whole genome sequence of Anaerolinea thermophila UNI-1.</title>
        <authorList>
            <person name="Narita-Yamada S."/>
            <person name="Kishi E."/>
            <person name="Watanabe Y."/>
            <person name="Takasaki K."/>
            <person name="Ankai A."/>
            <person name="Oguchi A."/>
            <person name="Fukui S."/>
            <person name="Takahashi M."/>
            <person name="Yashiro I."/>
            <person name="Hosoyama A."/>
            <person name="Sekiguchi Y."/>
            <person name="Hanada S."/>
            <person name="Fujita N."/>
        </authorList>
    </citation>
    <scope>NUCLEOTIDE SEQUENCE [LARGE SCALE GENOMIC DNA]</scope>
    <source>
        <strain evidence="7">DSM 14523 / JCM 11388 / NBRC 100420 / UNI-1</strain>
    </source>
</reference>
<dbReference type="PANTHER" id="PTHR12631:SF10">
    <property type="entry name" value="BETA-XYLOSIDASE-LIKE PROTEIN-RELATED"/>
    <property type="match status" value="1"/>
</dbReference>
<dbReference type="InterPro" id="IPR017853">
    <property type="entry name" value="GH"/>
</dbReference>
<feature type="active site" description="Proton donor" evidence="4">
    <location>
        <position position="158"/>
    </location>
</feature>
<dbReference type="InterPro" id="IPR049165">
    <property type="entry name" value="GH39_as"/>
</dbReference>
<evidence type="ECO:0000256" key="3">
    <source>
        <dbReference type="ARBA" id="ARBA00023295"/>
    </source>
</evidence>
<sequence>MDTFHFHLHGDVQPLDRFFQNCIGSCHAYLTLREDWREHARLIQREIGFRAVRSHGIFHDLVGIYQIPWGGERVFNFQNLDKIYDFWLSIGLKPFVELSFTPRALASGDRTVFHYQANVTPPKDRGEWELLIRTFATHLIERYGLEEVQTWYFEVWNEPDLQGIFWTGSMEEYFDLYALTARTLKAVHPSLKVGGPATSRNMWVKEMLDYCAAHNVPIDFLSTHHYCADAAFEMGEFSGIHWRGQKAMLHDVQRTVQTVRQSAFPNLPVLYTEWNVSPIHEDVYGKDSEFTAAFVLQTVKDLSGLLEAYSYWAISDVFEESGPGLTPFSGKYGLVNLHGIKKPVYHAFHFLSQLYDEELVSDAPSLRVTRSPEGNVRLLTWNFVEPVNPDFHSDYPLSGGEREEEIVLEGLQGEYEITCYQVDREHGNAFRAWLAMGSPQYLTAAQVEQLKQTAEPSVCDHQRLILDGTLRIKHVLPPSGIRFYDIRRVG</sequence>
<gene>
    <name evidence="6" type="primary">xynB</name>
    <name evidence="6" type="ordered locus">ANT_08130</name>
</gene>
<dbReference type="OrthoDB" id="143943at2"/>
<dbReference type="RefSeq" id="WP_013559239.1">
    <property type="nucleotide sequence ID" value="NC_014960.1"/>
</dbReference>
<dbReference type="Gene3D" id="3.20.20.80">
    <property type="entry name" value="Glycosidases"/>
    <property type="match status" value="1"/>
</dbReference>
<dbReference type="PRINTS" id="PR00745">
    <property type="entry name" value="GLHYDRLASE39"/>
</dbReference>
<dbReference type="Pfam" id="PF01229">
    <property type="entry name" value="Glyco_hydro_39"/>
    <property type="match status" value="1"/>
</dbReference>
<evidence type="ECO:0000256" key="4">
    <source>
        <dbReference type="PIRSR" id="PIRSR600514-1"/>
    </source>
</evidence>
<comment type="similarity">
    <text evidence="1">Belongs to the glycosyl hydrolase 39 family.</text>
</comment>
<dbReference type="STRING" id="926569.ANT_08130"/>
<keyword evidence="7" id="KW-1185">Reference proteome</keyword>
<organism evidence="6 7">
    <name type="scientific">Anaerolinea thermophila (strain DSM 14523 / JCM 11388 / NBRC 100420 / UNI-1)</name>
    <dbReference type="NCBI Taxonomy" id="926569"/>
    <lineage>
        <taxon>Bacteria</taxon>
        <taxon>Bacillati</taxon>
        <taxon>Chloroflexota</taxon>
        <taxon>Anaerolineae</taxon>
        <taxon>Anaerolineales</taxon>
        <taxon>Anaerolineaceae</taxon>
        <taxon>Anaerolinea</taxon>
    </lineage>
</organism>
<protein>
    <submittedName>
        <fullName evidence="6">Beta-xylosidase</fullName>
        <ecNumber evidence="6">3.2.1.37</ecNumber>
    </submittedName>
</protein>
<dbReference type="InterPro" id="IPR051923">
    <property type="entry name" value="Glycosyl_Hydrolase_39"/>
</dbReference>
<name>E8N2P1_ANATU</name>
<dbReference type="InParanoid" id="E8N2P1"/>
<dbReference type="SUPFAM" id="SSF51445">
    <property type="entry name" value="(Trans)glycosidases"/>
    <property type="match status" value="1"/>
</dbReference>
<dbReference type="SUPFAM" id="SSF51011">
    <property type="entry name" value="Glycosyl hydrolase domain"/>
    <property type="match status" value="1"/>
</dbReference>
<dbReference type="HOGENOM" id="CLU_028597_0_0_0"/>
<evidence type="ECO:0000259" key="5">
    <source>
        <dbReference type="Pfam" id="PF01229"/>
    </source>
</evidence>
<dbReference type="EC" id="3.2.1.37" evidence="6"/>
<keyword evidence="2 6" id="KW-0378">Hydrolase</keyword>
<feature type="domain" description="Glycosyl hydrolases family 39 N-terminal catalytic" evidence="5">
    <location>
        <begin position="11"/>
        <end position="458"/>
    </location>
</feature>
<dbReference type="InterPro" id="IPR000514">
    <property type="entry name" value="Glyco_hydro_39"/>
</dbReference>
<evidence type="ECO:0000313" key="6">
    <source>
        <dbReference type="EMBL" id="BAJ62847.1"/>
    </source>
</evidence>
<evidence type="ECO:0000256" key="1">
    <source>
        <dbReference type="ARBA" id="ARBA00008875"/>
    </source>
</evidence>
<dbReference type="GO" id="GO:0009044">
    <property type="term" value="F:xylan 1,4-beta-xylosidase activity"/>
    <property type="evidence" value="ECO:0007669"/>
    <property type="project" value="UniProtKB-EC"/>
</dbReference>
<dbReference type="Gene3D" id="2.60.40.1500">
    <property type="entry name" value="Glycosyl hydrolase domain, family 39"/>
    <property type="match status" value="1"/>
</dbReference>
<evidence type="ECO:0000256" key="2">
    <source>
        <dbReference type="ARBA" id="ARBA00022801"/>
    </source>
</evidence>
<dbReference type="AlphaFoldDB" id="E8N2P1"/>
<accession>E8N2P1</accession>
<dbReference type="Proteomes" id="UP000008922">
    <property type="component" value="Chromosome"/>
</dbReference>
<evidence type="ECO:0000313" key="7">
    <source>
        <dbReference type="Proteomes" id="UP000008922"/>
    </source>
</evidence>
<dbReference type="PROSITE" id="PS01027">
    <property type="entry name" value="GLYCOSYL_HYDROL_F39"/>
    <property type="match status" value="1"/>
</dbReference>
<dbReference type="PANTHER" id="PTHR12631">
    <property type="entry name" value="ALPHA-L-IDURONIDASE"/>
    <property type="match status" value="1"/>
</dbReference>